<dbReference type="AlphaFoldDB" id="A0A1G7HE66"/>
<protein>
    <recommendedName>
        <fullName evidence="3">DUF3891 domain-containing protein</fullName>
    </recommendedName>
</protein>
<organism evidence="1 2">
    <name type="scientific">Cellulophaga baltica</name>
    <dbReference type="NCBI Taxonomy" id="76594"/>
    <lineage>
        <taxon>Bacteria</taxon>
        <taxon>Pseudomonadati</taxon>
        <taxon>Bacteroidota</taxon>
        <taxon>Flavobacteriia</taxon>
        <taxon>Flavobacteriales</taxon>
        <taxon>Flavobacteriaceae</taxon>
        <taxon>Cellulophaga</taxon>
    </lineage>
</organism>
<proteinExistence type="predicted"/>
<dbReference type="EMBL" id="FNBD01000006">
    <property type="protein sequence ID" value="SDE98668.1"/>
    <property type="molecule type" value="Genomic_DNA"/>
</dbReference>
<evidence type="ECO:0000313" key="2">
    <source>
        <dbReference type="Proteomes" id="UP000182114"/>
    </source>
</evidence>
<evidence type="ECO:0008006" key="3">
    <source>
        <dbReference type="Google" id="ProtNLM"/>
    </source>
</evidence>
<keyword evidence="2" id="KW-1185">Reference proteome</keyword>
<dbReference type="RefSeq" id="WP_074538401.1">
    <property type="nucleotide sequence ID" value="NZ_FNBD01000006.1"/>
</dbReference>
<dbReference type="Pfam" id="PF13030">
    <property type="entry name" value="DUF3891"/>
    <property type="match status" value="1"/>
</dbReference>
<reference evidence="2" key="1">
    <citation type="submission" date="2016-10" db="EMBL/GenBank/DDBJ databases">
        <authorList>
            <person name="Varghese N."/>
            <person name="Submissions S."/>
        </authorList>
    </citation>
    <scope>NUCLEOTIDE SEQUENCE [LARGE SCALE GENOMIC DNA]</scope>
    <source>
        <strain evidence="2">DSM 24729</strain>
    </source>
</reference>
<evidence type="ECO:0000313" key="1">
    <source>
        <dbReference type="EMBL" id="SDE98668.1"/>
    </source>
</evidence>
<dbReference type="eggNOG" id="ENOG502Z7TC">
    <property type="taxonomic scope" value="Bacteria"/>
</dbReference>
<sequence>MIVRHHTDGWKIISHYTHALLAGKFAYQLKQELRYSHWVETLTAITDHDDHMVDFDATNYLTNVGTPRDFMMDGGYERDAIKHAKKLYAASKQKSGWIVLLIARHLQFLYGNDSNQEMKQFLADSAEKSKTLRKLYGINKKIEDDLYSILLFCDRLSLIICGEEVPETGRKLEINTSINNKTYSINRNEDNTFQVSPWIFEDDSFEVDFEYKILNQVNFESNQELKEVLESSSVKLQKIRFKNSN</sequence>
<name>A0A1G7HE66_9FLAO</name>
<dbReference type="Proteomes" id="UP000182114">
    <property type="component" value="Unassembled WGS sequence"/>
</dbReference>
<accession>A0A1G7HE66</accession>
<dbReference type="InterPro" id="IPR024992">
    <property type="entry name" value="DUF3891"/>
</dbReference>
<gene>
    <name evidence="1" type="ORF">SAMN04487992_10613</name>
</gene>